<comment type="cofactor">
    <cofactor evidence="1">
        <name>Mg(2+)</name>
        <dbReference type="ChEBI" id="CHEBI:18420"/>
    </cofactor>
</comment>
<feature type="compositionally biased region" description="Polar residues" evidence="15">
    <location>
        <begin position="1231"/>
        <end position="1244"/>
    </location>
</feature>
<keyword evidence="7" id="KW-0255">Endonuclease</keyword>
<protein>
    <submittedName>
        <fullName evidence="18">XPG N-terminal domain-containing protein</fullName>
    </submittedName>
</protein>
<dbReference type="PRINTS" id="PR00066">
    <property type="entry name" value="XRODRMPGMNTG"/>
</dbReference>
<dbReference type="Pfam" id="PF00752">
    <property type="entry name" value="XPG_N"/>
    <property type="match status" value="1"/>
</dbReference>
<evidence type="ECO:0000256" key="5">
    <source>
        <dbReference type="ARBA" id="ARBA00022722"/>
    </source>
</evidence>
<dbReference type="InterPro" id="IPR029060">
    <property type="entry name" value="PIN-like_dom_sf"/>
</dbReference>
<keyword evidence="9" id="KW-0378">Hydrolase</keyword>
<evidence type="ECO:0000256" key="10">
    <source>
        <dbReference type="ARBA" id="ARBA00022842"/>
    </source>
</evidence>
<dbReference type="PROSITE" id="PS00842">
    <property type="entry name" value="XPG_2"/>
    <property type="match status" value="1"/>
</dbReference>
<gene>
    <name evidence="18" type="ORF">IE077_002054</name>
</gene>
<evidence type="ECO:0000256" key="4">
    <source>
        <dbReference type="ARBA" id="ARBA00022553"/>
    </source>
</evidence>
<feature type="compositionally biased region" description="Basic residues" evidence="15">
    <location>
        <begin position="1215"/>
        <end position="1230"/>
    </location>
</feature>
<dbReference type="CDD" id="cd09904">
    <property type="entry name" value="H3TH_XPG"/>
    <property type="match status" value="1"/>
</dbReference>
<evidence type="ECO:0000256" key="15">
    <source>
        <dbReference type="SAM" id="MobiDB-lite"/>
    </source>
</evidence>
<evidence type="ECO:0000256" key="8">
    <source>
        <dbReference type="ARBA" id="ARBA00022763"/>
    </source>
</evidence>
<comment type="subcellular location">
    <subcellularLocation>
        <location evidence="2">Nucleus</location>
    </subcellularLocation>
</comment>
<evidence type="ECO:0000256" key="12">
    <source>
        <dbReference type="ARBA" id="ARBA00023204"/>
    </source>
</evidence>
<dbReference type="InterPro" id="IPR006085">
    <property type="entry name" value="XPG_DNA_repair_N"/>
</dbReference>
<sequence length="1306" mass="147822">MGVYGLWDIVAPAGRRISPEILSGRKLVVDASIWLVQFLKAGKNTSGQPFRNSYLVGFFWRICRLLYYRIYPIIVFDGAPPELKRRTLLKRRSKREQDEFSLRKTAQHLLLNAYKQSFVVNAKQALHKRSKAISPTIPRTEIAECNREAESNIATTAGSESSSLTLEKEASKRKFRNNYAAEIPDLSLDTGEEQAYDSHAIENQQPLEETRNAIPPSSSVVDAALKDLFNDSEDDEAHDNAEIESDRRRLYYENIPEEFRGFLSERRRLDDITLPESILRMPLAGNSKKHLGKSAASGKQLSMVPLNVFRDAEDFKGRIACFLIKKILTQLRDAWLNDCRMKALQSKEHLSVFSNVQIESYIRSIRTNQEIDKVKIAMAEEVTLQEKEFDPAQKNNGNQVYITAPVDVEENGPSAGPVYVPTTSRESNNSLEGTLSRNLPPQSSTMSMPSLRNETSVNADVYPYNSNRFSAQQSTRKKRGFANKLEFEPFAPMLCSKLKPRELLKPKELLESEPKFLNEQLMQSCDVANVEMIEFPYDIAEASLIKLDDEAIFGEEFLKPIKYSHEENTHITAEDKWSVLPHSSDEFISEAKVPMEDDEFKDCQCINSSVQVNFDRDTKPSPSYESVSPVELVKNASESISLIKWKIPFNDRDTKEISKPNRSMKDTAASHLPINKYQNDTPLAYENTKQKTEYNMKPCTNTMSETIAWDLVDIYKTSETDPALTQEAEDDLLSPYEEIDDDNNSVETPLKQRPSVQLMIELEKDAESSSDEIDEEAFTWWENICPVEAPDTQIPAAPFSPESPVCHFDSLAEINQSVLTSDKISNHAHSVSSKVASGTNCDNLESFSTIIEGNQDFSQNRRYEKIDTTQFDSKAMETGVMEDWDELQAQLEEENEILKEKFSDLQKNTDYITDEMEDEVRELLQAFGIPYVNAPAEAEAQCAVMNELNLCDGVISDDSDALVFGSNQVFRNFFESRKTVEMYESKAIERKLKLTKEDLILLAVLLGCDYTVGVKGVGAVNALEAIKAFSNLEQLREFRKWAESPWISATSEGESLYRKVYKEAHRSYRLHWEFPEDFPSEEVISAFMHPIVDHSSERFTWATPNLEEIVRIMTSKTSLTRQQVQETLKGLLARLSNREAGLRQSRIDEIFSFIPTASDDQVATIKSRRMLKALDTIQAGQSSVNTAKKSSSSVNSPAKERKNKRTVNVVSESRKKGKRMSTPIKKRTRSTQRTNALSSSPIAQSDTQILSPQLSTQVAASYATSNLALQDPLLQIQSEEGMTTLEDLELLNWDLITGSSESSLTR</sequence>
<evidence type="ECO:0000256" key="13">
    <source>
        <dbReference type="ARBA" id="ARBA00023242"/>
    </source>
</evidence>
<dbReference type="InterPro" id="IPR008918">
    <property type="entry name" value="HhH2"/>
</dbReference>
<dbReference type="InterPro" id="IPR006086">
    <property type="entry name" value="XPG-I_dom"/>
</dbReference>
<dbReference type="CDD" id="cd09868">
    <property type="entry name" value="PIN_XPG_RAD2"/>
    <property type="match status" value="2"/>
</dbReference>
<dbReference type="SMART" id="SM00485">
    <property type="entry name" value="XPGN"/>
    <property type="match status" value="1"/>
</dbReference>
<feature type="region of interest" description="Disordered" evidence="15">
    <location>
        <begin position="1180"/>
        <end position="1244"/>
    </location>
</feature>
<dbReference type="SMART" id="SM00484">
    <property type="entry name" value="XPGI"/>
    <property type="match status" value="1"/>
</dbReference>
<dbReference type="SMART" id="SM00279">
    <property type="entry name" value="HhH2"/>
    <property type="match status" value="1"/>
</dbReference>
<dbReference type="PRINTS" id="PR00853">
    <property type="entry name" value="XPGRADSUPER"/>
</dbReference>
<keyword evidence="14" id="KW-0175">Coiled coil</keyword>
<accession>A0ABQ7JGB9</accession>
<evidence type="ECO:0000313" key="18">
    <source>
        <dbReference type="EMBL" id="KAF8822914.1"/>
    </source>
</evidence>
<dbReference type="Gene3D" id="1.10.150.20">
    <property type="entry name" value="5' to 3' exonuclease, C-terminal subdomain"/>
    <property type="match status" value="1"/>
</dbReference>
<evidence type="ECO:0000256" key="3">
    <source>
        <dbReference type="ARBA" id="ARBA00005283"/>
    </source>
</evidence>
<dbReference type="Gene3D" id="3.40.50.1010">
    <property type="entry name" value="5'-nuclease"/>
    <property type="match status" value="2"/>
</dbReference>
<keyword evidence="19" id="KW-1185">Reference proteome</keyword>
<evidence type="ECO:0000313" key="19">
    <source>
        <dbReference type="Proteomes" id="UP000823046"/>
    </source>
</evidence>
<reference evidence="18 19" key="1">
    <citation type="journal article" date="2020" name="bioRxiv">
        <title>Metabolic contributions of an alphaproteobacterial endosymbiont in the apicomplexan Cardiosporidium cionae.</title>
        <authorList>
            <person name="Hunter E.S."/>
            <person name="Paight C.J."/>
            <person name="Lane C.E."/>
        </authorList>
    </citation>
    <scope>NUCLEOTIDE SEQUENCE [LARGE SCALE GENOMIC DNA]</scope>
    <source>
        <strain evidence="18">ESH_2018</strain>
    </source>
</reference>
<evidence type="ECO:0000256" key="2">
    <source>
        <dbReference type="ARBA" id="ARBA00004123"/>
    </source>
</evidence>
<comment type="caution">
    <text evidence="18">The sequence shown here is derived from an EMBL/GenBank/DDBJ whole genome shotgun (WGS) entry which is preliminary data.</text>
</comment>
<dbReference type="InterPro" id="IPR006084">
    <property type="entry name" value="XPG/Rad2"/>
</dbReference>
<feature type="region of interest" description="Disordered" evidence="15">
    <location>
        <begin position="423"/>
        <end position="450"/>
    </location>
</feature>
<evidence type="ECO:0000256" key="11">
    <source>
        <dbReference type="ARBA" id="ARBA00023128"/>
    </source>
</evidence>
<evidence type="ECO:0000259" key="16">
    <source>
        <dbReference type="SMART" id="SM00484"/>
    </source>
</evidence>
<evidence type="ECO:0000256" key="7">
    <source>
        <dbReference type="ARBA" id="ARBA00022759"/>
    </source>
</evidence>
<dbReference type="Pfam" id="PF00867">
    <property type="entry name" value="XPG_I"/>
    <property type="match status" value="1"/>
</dbReference>
<evidence type="ECO:0000256" key="9">
    <source>
        <dbReference type="ARBA" id="ARBA00022801"/>
    </source>
</evidence>
<keyword evidence="12" id="KW-0234">DNA repair</keyword>
<evidence type="ECO:0000256" key="1">
    <source>
        <dbReference type="ARBA" id="ARBA00001946"/>
    </source>
</evidence>
<dbReference type="EMBL" id="JADAQX010000014">
    <property type="protein sequence ID" value="KAF8822914.1"/>
    <property type="molecule type" value="Genomic_DNA"/>
</dbReference>
<dbReference type="InterPro" id="IPR036279">
    <property type="entry name" value="5-3_exonuclease_C_sf"/>
</dbReference>
<keyword evidence="10" id="KW-0460">Magnesium</keyword>
<keyword evidence="6" id="KW-0479">Metal-binding</keyword>
<evidence type="ECO:0000259" key="17">
    <source>
        <dbReference type="SMART" id="SM00485"/>
    </source>
</evidence>
<feature type="domain" description="XPG-I" evidence="16">
    <location>
        <begin position="925"/>
        <end position="994"/>
    </location>
</feature>
<organism evidence="18 19">
    <name type="scientific">Cardiosporidium cionae</name>
    <dbReference type="NCBI Taxonomy" id="476202"/>
    <lineage>
        <taxon>Eukaryota</taxon>
        <taxon>Sar</taxon>
        <taxon>Alveolata</taxon>
        <taxon>Apicomplexa</taxon>
        <taxon>Aconoidasida</taxon>
        <taxon>Nephromycida</taxon>
        <taxon>Cardiosporidium</taxon>
    </lineage>
</organism>
<dbReference type="InterPro" id="IPR019974">
    <property type="entry name" value="XPG_CS"/>
</dbReference>
<feature type="compositionally biased region" description="Low complexity" evidence="15">
    <location>
        <begin position="1182"/>
        <end position="1196"/>
    </location>
</feature>
<feature type="domain" description="XPG N-terminal" evidence="17">
    <location>
        <begin position="1"/>
        <end position="98"/>
    </location>
</feature>
<name>A0ABQ7JGB9_9APIC</name>
<keyword evidence="5" id="KW-0540">Nuclease</keyword>
<feature type="coiled-coil region" evidence="14">
    <location>
        <begin position="881"/>
        <end position="908"/>
    </location>
</feature>
<dbReference type="SUPFAM" id="SSF47807">
    <property type="entry name" value="5' to 3' exonuclease, C-terminal subdomain"/>
    <property type="match status" value="1"/>
</dbReference>
<evidence type="ECO:0000256" key="14">
    <source>
        <dbReference type="SAM" id="Coils"/>
    </source>
</evidence>
<keyword evidence="11" id="KW-0496">Mitochondrion</keyword>
<keyword evidence="13" id="KW-0539">Nucleus</keyword>
<evidence type="ECO:0000256" key="6">
    <source>
        <dbReference type="ARBA" id="ARBA00022723"/>
    </source>
</evidence>
<dbReference type="PANTHER" id="PTHR16171">
    <property type="entry name" value="DNA REPAIR PROTEIN COMPLEMENTING XP-G CELLS-RELATED"/>
    <property type="match status" value="1"/>
</dbReference>
<keyword evidence="8" id="KW-0227">DNA damage</keyword>
<comment type="similarity">
    <text evidence="3">Belongs to the XPG/RAD2 endonuclease family. XPG subfamily.</text>
</comment>
<dbReference type="InterPro" id="IPR001044">
    <property type="entry name" value="XPG/Rad2_eukaryotes"/>
</dbReference>
<keyword evidence="4" id="KW-0597">Phosphoprotein</keyword>
<dbReference type="Proteomes" id="UP000823046">
    <property type="component" value="Unassembled WGS sequence"/>
</dbReference>
<dbReference type="PANTHER" id="PTHR16171:SF7">
    <property type="entry name" value="DNA REPAIR PROTEIN RAD2"/>
    <property type="match status" value="1"/>
</dbReference>
<dbReference type="SUPFAM" id="SSF88723">
    <property type="entry name" value="PIN domain-like"/>
    <property type="match status" value="1"/>
</dbReference>
<proteinExistence type="inferred from homology"/>